<sequence>MALEFFGRQFCTLFVKNWIVFSKHPIINLLRCLVLPVAARVFLAEAQQFLTRPSDVSSSEPAAVRAVQQEFKAGKLVCVDATAGNSEPSPTSIMAHITNDFSASQMNALKKVSTVDQLLDECPQNFNGFSGSYAGVVFNDTPRNNASVPITYTIMGHSGRTTLQSSVPWETRGIGLTGIAEARTWPGICCTINSDDNWFLGRPPYLTSRPRPRRSHVAGHTSTATVTSWIEGY</sequence>
<gene>
    <name evidence="1" type="ORF">DFH08DRAFT_711660</name>
</gene>
<organism evidence="1 2">
    <name type="scientific">Mycena albidolilacea</name>
    <dbReference type="NCBI Taxonomy" id="1033008"/>
    <lineage>
        <taxon>Eukaryota</taxon>
        <taxon>Fungi</taxon>
        <taxon>Dikarya</taxon>
        <taxon>Basidiomycota</taxon>
        <taxon>Agaricomycotina</taxon>
        <taxon>Agaricomycetes</taxon>
        <taxon>Agaricomycetidae</taxon>
        <taxon>Agaricales</taxon>
        <taxon>Marasmiineae</taxon>
        <taxon>Mycenaceae</taxon>
        <taxon>Mycena</taxon>
    </lineage>
</organism>
<dbReference type="EMBL" id="JARIHO010000045">
    <property type="protein sequence ID" value="KAJ7324046.1"/>
    <property type="molecule type" value="Genomic_DNA"/>
</dbReference>
<dbReference type="Proteomes" id="UP001218218">
    <property type="component" value="Unassembled WGS sequence"/>
</dbReference>
<name>A0AAD6ZJ00_9AGAR</name>
<accession>A0AAD6ZJ00</accession>
<evidence type="ECO:0000313" key="2">
    <source>
        <dbReference type="Proteomes" id="UP001218218"/>
    </source>
</evidence>
<protein>
    <submittedName>
        <fullName evidence="1">Uncharacterized protein</fullName>
    </submittedName>
</protein>
<dbReference type="AlphaFoldDB" id="A0AAD6ZJ00"/>
<reference evidence="1" key="1">
    <citation type="submission" date="2023-03" db="EMBL/GenBank/DDBJ databases">
        <title>Massive genome expansion in bonnet fungi (Mycena s.s.) driven by repeated elements and novel gene families across ecological guilds.</title>
        <authorList>
            <consortium name="Lawrence Berkeley National Laboratory"/>
            <person name="Harder C.B."/>
            <person name="Miyauchi S."/>
            <person name="Viragh M."/>
            <person name="Kuo A."/>
            <person name="Thoen E."/>
            <person name="Andreopoulos B."/>
            <person name="Lu D."/>
            <person name="Skrede I."/>
            <person name="Drula E."/>
            <person name="Henrissat B."/>
            <person name="Morin E."/>
            <person name="Kohler A."/>
            <person name="Barry K."/>
            <person name="LaButti K."/>
            <person name="Morin E."/>
            <person name="Salamov A."/>
            <person name="Lipzen A."/>
            <person name="Mereny Z."/>
            <person name="Hegedus B."/>
            <person name="Baldrian P."/>
            <person name="Stursova M."/>
            <person name="Weitz H."/>
            <person name="Taylor A."/>
            <person name="Grigoriev I.V."/>
            <person name="Nagy L.G."/>
            <person name="Martin F."/>
            <person name="Kauserud H."/>
        </authorList>
    </citation>
    <scope>NUCLEOTIDE SEQUENCE</scope>
    <source>
        <strain evidence="1">CBHHK002</strain>
    </source>
</reference>
<proteinExistence type="predicted"/>
<keyword evidence="2" id="KW-1185">Reference proteome</keyword>
<comment type="caution">
    <text evidence="1">The sequence shown here is derived from an EMBL/GenBank/DDBJ whole genome shotgun (WGS) entry which is preliminary data.</text>
</comment>
<evidence type="ECO:0000313" key="1">
    <source>
        <dbReference type="EMBL" id="KAJ7324046.1"/>
    </source>
</evidence>